<accession>A0A0E9P7E6</accession>
<name>A0A0E9P7E6_ANGAN</name>
<sequence>MLHTVQAPIPFF</sequence>
<reference evidence="1" key="2">
    <citation type="journal article" date="2015" name="Fish Shellfish Immunol.">
        <title>Early steps in the European eel (Anguilla anguilla)-Vibrio vulnificus interaction in the gills: Role of the RtxA13 toxin.</title>
        <authorList>
            <person name="Callol A."/>
            <person name="Pajuelo D."/>
            <person name="Ebbesson L."/>
            <person name="Teles M."/>
            <person name="MacKenzie S."/>
            <person name="Amaro C."/>
        </authorList>
    </citation>
    <scope>NUCLEOTIDE SEQUENCE</scope>
</reference>
<reference evidence="1" key="1">
    <citation type="submission" date="2014-11" db="EMBL/GenBank/DDBJ databases">
        <authorList>
            <person name="Amaro Gonzalez C."/>
        </authorList>
    </citation>
    <scope>NUCLEOTIDE SEQUENCE</scope>
</reference>
<dbReference type="EMBL" id="GBXM01108001">
    <property type="protein sequence ID" value="JAH00576.1"/>
    <property type="molecule type" value="Transcribed_RNA"/>
</dbReference>
<organism evidence="1">
    <name type="scientific">Anguilla anguilla</name>
    <name type="common">European freshwater eel</name>
    <name type="synonym">Muraena anguilla</name>
    <dbReference type="NCBI Taxonomy" id="7936"/>
    <lineage>
        <taxon>Eukaryota</taxon>
        <taxon>Metazoa</taxon>
        <taxon>Chordata</taxon>
        <taxon>Craniata</taxon>
        <taxon>Vertebrata</taxon>
        <taxon>Euteleostomi</taxon>
        <taxon>Actinopterygii</taxon>
        <taxon>Neopterygii</taxon>
        <taxon>Teleostei</taxon>
        <taxon>Anguilliformes</taxon>
        <taxon>Anguillidae</taxon>
        <taxon>Anguilla</taxon>
    </lineage>
</organism>
<protein>
    <submittedName>
        <fullName evidence="1">Uncharacterized protein</fullName>
    </submittedName>
</protein>
<evidence type="ECO:0000313" key="1">
    <source>
        <dbReference type="EMBL" id="JAH00576.1"/>
    </source>
</evidence>
<proteinExistence type="predicted"/>